<protein>
    <submittedName>
        <fullName evidence="1">HAD family hydrolase</fullName>
    </submittedName>
</protein>
<dbReference type="PANTHER" id="PTHR43434:SF1">
    <property type="entry name" value="PHOSPHOGLYCOLATE PHOSPHATASE"/>
    <property type="match status" value="1"/>
</dbReference>
<dbReference type="GO" id="GO:0006281">
    <property type="term" value="P:DNA repair"/>
    <property type="evidence" value="ECO:0007669"/>
    <property type="project" value="TreeGrafter"/>
</dbReference>
<dbReference type="InterPro" id="IPR023214">
    <property type="entry name" value="HAD_sf"/>
</dbReference>
<gene>
    <name evidence="1" type="ORF">CF394_06070</name>
</gene>
<dbReference type="GO" id="GO:0008967">
    <property type="term" value="F:phosphoglycolate phosphatase activity"/>
    <property type="evidence" value="ECO:0007669"/>
    <property type="project" value="TreeGrafter"/>
</dbReference>
<name>A0A264W405_9BACL</name>
<keyword evidence="2" id="KW-1185">Reference proteome</keyword>
<sequence>MDSIIFDLDGTLWDSRQTIADAWTQAIQQEIDGHPGYTKDDIGSLMGLQIPQIAEKLFPNASLEQRQAYMDACARVDQQLIRKQGGILFDGLEETLEELKKTYRLFIVSNCEDGYIEAFYEAHGLEHYFEDFENPGRTGLSKGENIALVQNRNGLKQSVYVGDTQGDLDAARFAEIPFIYAAYGFGHPSEVDYTLNAIQDLPELMRTIEAK</sequence>
<organism evidence="1 2">
    <name type="scientific">Tetzosporium hominis</name>
    <dbReference type="NCBI Taxonomy" id="2020506"/>
    <lineage>
        <taxon>Bacteria</taxon>
        <taxon>Bacillati</taxon>
        <taxon>Bacillota</taxon>
        <taxon>Bacilli</taxon>
        <taxon>Bacillales</taxon>
        <taxon>Caryophanaceae</taxon>
        <taxon>Tetzosporium</taxon>
    </lineage>
</organism>
<dbReference type="Pfam" id="PF13419">
    <property type="entry name" value="HAD_2"/>
    <property type="match status" value="1"/>
</dbReference>
<dbReference type="AlphaFoldDB" id="A0A264W405"/>
<dbReference type="InterPro" id="IPR006439">
    <property type="entry name" value="HAD-SF_hydro_IA"/>
</dbReference>
<dbReference type="EMBL" id="NOKQ01000196">
    <property type="protein sequence ID" value="OZS78323.1"/>
    <property type="molecule type" value="Genomic_DNA"/>
</dbReference>
<accession>A0A264W405</accession>
<dbReference type="SFLD" id="SFLDG01129">
    <property type="entry name" value="C1.5:_HAD__Beta-PGM__Phosphata"/>
    <property type="match status" value="1"/>
</dbReference>
<dbReference type="InterPro" id="IPR041492">
    <property type="entry name" value="HAD_2"/>
</dbReference>
<comment type="caution">
    <text evidence="1">The sequence shown here is derived from an EMBL/GenBank/DDBJ whole genome shotgun (WGS) entry which is preliminary data.</text>
</comment>
<dbReference type="NCBIfam" id="TIGR01549">
    <property type="entry name" value="HAD-SF-IA-v1"/>
    <property type="match status" value="1"/>
</dbReference>
<dbReference type="Gene3D" id="3.40.50.1000">
    <property type="entry name" value="HAD superfamily/HAD-like"/>
    <property type="match status" value="1"/>
</dbReference>
<dbReference type="Proteomes" id="UP000217065">
    <property type="component" value="Unassembled WGS sequence"/>
</dbReference>
<dbReference type="InterPro" id="IPR050155">
    <property type="entry name" value="HAD-like_hydrolase_sf"/>
</dbReference>
<reference evidence="1 2" key="1">
    <citation type="submission" date="2017-07" db="EMBL/GenBank/DDBJ databases">
        <title>Tetzosporium hominis gen.nov. sp.nov.</title>
        <authorList>
            <person name="Tetz G."/>
            <person name="Tetz V."/>
        </authorList>
    </citation>
    <scope>NUCLEOTIDE SEQUENCE [LARGE SCALE GENOMIC DNA]</scope>
    <source>
        <strain evidence="1 2">VT-49</strain>
    </source>
</reference>
<dbReference type="SUPFAM" id="SSF56784">
    <property type="entry name" value="HAD-like"/>
    <property type="match status" value="1"/>
</dbReference>
<dbReference type="RefSeq" id="WP_094942343.1">
    <property type="nucleotide sequence ID" value="NZ_NOKQ01000196.1"/>
</dbReference>
<dbReference type="OrthoDB" id="9792518at2"/>
<dbReference type="InterPro" id="IPR023198">
    <property type="entry name" value="PGP-like_dom2"/>
</dbReference>
<dbReference type="Gene3D" id="1.10.150.240">
    <property type="entry name" value="Putative phosphatase, domain 2"/>
    <property type="match status" value="1"/>
</dbReference>
<keyword evidence="1" id="KW-0378">Hydrolase</keyword>
<evidence type="ECO:0000313" key="1">
    <source>
        <dbReference type="EMBL" id="OZS78323.1"/>
    </source>
</evidence>
<dbReference type="InterPro" id="IPR036412">
    <property type="entry name" value="HAD-like_sf"/>
</dbReference>
<evidence type="ECO:0000313" key="2">
    <source>
        <dbReference type="Proteomes" id="UP000217065"/>
    </source>
</evidence>
<dbReference type="PANTHER" id="PTHR43434">
    <property type="entry name" value="PHOSPHOGLYCOLATE PHOSPHATASE"/>
    <property type="match status" value="1"/>
</dbReference>
<dbReference type="SFLD" id="SFLDS00003">
    <property type="entry name" value="Haloacid_Dehalogenase"/>
    <property type="match status" value="1"/>
</dbReference>
<proteinExistence type="predicted"/>